<evidence type="ECO:0000256" key="4">
    <source>
        <dbReference type="SAM" id="MobiDB-lite"/>
    </source>
</evidence>
<dbReference type="RefSeq" id="WP_115103920.1">
    <property type="nucleotide sequence ID" value="NZ_QHKS01000014.1"/>
</dbReference>
<comment type="caution">
    <text evidence="6">The sequence shown here is derived from an EMBL/GenBank/DDBJ whole genome shotgun (WGS) entry which is preliminary data.</text>
</comment>
<feature type="region of interest" description="Disordered" evidence="4">
    <location>
        <begin position="324"/>
        <end position="360"/>
    </location>
</feature>
<gene>
    <name evidence="6" type="ORF">DLM46_22360</name>
</gene>
<feature type="compositionally biased region" description="Polar residues" evidence="4">
    <location>
        <begin position="325"/>
        <end position="349"/>
    </location>
</feature>
<evidence type="ECO:0000313" key="7">
    <source>
        <dbReference type="Proteomes" id="UP000254875"/>
    </source>
</evidence>
<dbReference type="PROSITE" id="PS01124">
    <property type="entry name" value="HTH_ARAC_FAMILY_2"/>
    <property type="match status" value="1"/>
</dbReference>
<feature type="domain" description="HTH araC/xylS-type" evidence="5">
    <location>
        <begin position="224"/>
        <end position="321"/>
    </location>
</feature>
<dbReference type="OrthoDB" id="185346at2"/>
<dbReference type="PANTHER" id="PTHR46796:SF12">
    <property type="entry name" value="HTH-TYPE DNA-BINDING TRANSCRIPTIONAL ACTIVATOR EUTR"/>
    <property type="match status" value="1"/>
</dbReference>
<keyword evidence="1" id="KW-0805">Transcription regulation</keyword>
<dbReference type="GO" id="GO:0043565">
    <property type="term" value="F:sequence-specific DNA binding"/>
    <property type="evidence" value="ECO:0007669"/>
    <property type="project" value="InterPro"/>
</dbReference>
<dbReference type="SUPFAM" id="SSF46689">
    <property type="entry name" value="Homeodomain-like"/>
    <property type="match status" value="1"/>
</dbReference>
<name>A0A370N529_9BURK</name>
<dbReference type="Pfam" id="PF12833">
    <property type="entry name" value="HTH_18"/>
    <property type="match status" value="1"/>
</dbReference>
<dbReference type="InterPro" id="IPR009057">
    <property type="entry name" value="Homeodomain-like_sf"/>
</dbReference>
<dbReference type="SMART" id="SM00342">
    <property type="entry name" value="HTH_ARAC"/>
    <property type="match status" value="1"/>
</dbReference>
<proteinExistence type="predicted"/>
<reference evidence="7" key="1">
    <citation type="submission" date="2018-05" db="EMBL/GenBank/DDBJ databases">
        <authorList>
            <person name="Feng T."/>
        </authorList>
    </citation>
    <scope>NUCLEOTIDE SEQUENCE [LARGE SCALE GENOMIC DNA]</scope>
    <source>
        <strain evidence="7">S27</strain>
    </source>
</reference>
<keyword evidence="7" id="KW-1185">Reference proteome</keyword>
<protein>
    <submittedName>
        <fullName evidence="6">AraC family transcriptional regulator</fullName>
    </submittedName>
</protein>
<evidence type="ECO:0000256" key="2">
    <source>
        <dbReference type="ARBA" id="ARBA00023125"/>
    </source>
</evidence>
<keyword evidence="2" id="KW-0238">DNA-binding</keyword>
<evidence type="ECO:0000313" key="6">
    <source>
        <dbReference type="EMBL" id="RDK00707.1"/>
    </source>
</evidence>
<dbReference type="EMBL" id="QHKS01000014">
    <property type="protein sequence ID" value="RDK00707.1"/>
    <property type="molecule type" value="Genomic_DNA"/>
</dbReference>
<dbReference type="Gene3D" id="1.10.10.60">
    <property type="entry name" value="Homeodomain-like"/>
    <property type="match status" value="1"/>
</dbReference>
<accession>A0A370N529</accession>
<evidence type="ECO:0000259" key="5">
    <source>
        <dbReference type="PROSITE" id="PS01124"/>
    </source>
</evidence>
<organism evidence="6 7">
    <name type="scientific">Paraburkholderia lacunae</name>
    <dbReference type="NCBI Taxonomy" id="2211104"/>
    <lineage>
        <taxon>Bacteria</taxon>
        <taxon>Pseudomonadati</taxon>
        <taxon>Pseudomonadota</taxon>
        <taxon>Betaproteobacteria</taxon>
        <taxon>Burkholderiales</taxon>
        <taxon>Burkholderiaceae</taxon>
        <taxon>Paraburkholderia</taxon>
    </lineage>
</organism>
<sequence length="360" mass="39620">MQPVYQRGSAVEIRRCRNIDEQAMLLDAWNQSYCQISRGAFDGSVSSFLAGGVRVLVERLNRTVYQRGQVAASRLAVGVPFQLEGHALLCGQTSHRDGLHVFSGEGGFEFLSPDKHVVVNLEIEPGAIGDRPVRSQLDEITPLLGARPGMLNVDPARLQSLREVLKLLLDAVAATPTLLDDAGVAAAFEKSVIFGLADALQGIQSADPHGHIEARTARNWQLVRSVRELVEGSPDCPLSVAELCARFRASRRTLQYAFEDTLGVNPSAYIRAVRLDHVRRELRGSASVTEVATRWGFWHFGNFSSEYRGQFAELPSETWRRSHAQKTQPLKTKAAHTTVSSLAEPQSQLGVHHGKRSTPQ</sequence>
<evidence type="ECO:0000256" key="1">
    <source>
        <dbReference type="ARBA" id="ARBA00023015"/>
    </source>
</evidence>
<dbReference type="GO" id="GO:0003700">
    <property type="term" value="F:DNA-binding transcription factor activity"/>
    <property type="evidence" value="ECO:0007669"/>
    <property type="project" value="InterPro"/>
</dbReference>
<keyword evidence="3" id="KW-0804">Transcription</keyword>
<dbReference type="InterPro" id="IPR018060">
    <property type="entry name" value="HTH_AraC"/>
</dbReference>
<dbReference type="PANTHER" id="PTHR46796">
    <property type="entry name" value="HTH-TYPE TRANSCRIPTIONAL ACTIVATOR RHAS-RELATED"/>
    <property type="match status" value="1"/>
</dbReference>
<evidence type="ECO:0000256" key="3">
    <source>
        <dbReference type="ARBA" id="ARBA00023163"/>
    </source>
</evidence>
<dbReference type="AlphaFoldDB" id="A0A370N529"/>
<dbReference type="InterPro" id="IPR050204">
    <property type="entry name" value="AraC_XylS_family_regulators"/>
</dbReference>
<dbReference type="Proteomes" id="UP000254875">
    <property type="component" value="Unassembled WGS sequence"/>
</dbReference>